<evidence type="ECO:0008006" key="6">
    <source>
        <dbReference type="Google" id="ProtNLM"/>
    </source>
</evidence>
<evidence type="ECO:0000313" key="5">
    <source>
        <dbReference type="Proteomes" id="UP001190700"/>
    </source>
</evidence>
<comment type="caution">
    <text evidence="4">The sequence shown here is derived from an EMBL/GenBank/DDBJ whole genome shotgun (WGS) entry which is preliminary data.</text>
</comment>
<reference evidence="4 5" key="1">
    <citation type="journal article" date="2015" name="Genome Biol. Evol.">
        <title>Comparative Genomics of a Bacterivorous Green Alga Reveals Evolutionary Causalities and Consequences of Phago-Mixotrophic Mode of Nutrition.</title>
        <authorList>
            <person name="Burns J.A."/>
            <person name="Paasch A."/>
            <person name="Narechania A."/>
            <person name="Kim E."/>
        </authorList>
    </citation>
    <scope>NUCLEOTIDE SEQUENCE [LARGE SCALE GENOMIC DNA]</scope>
    <source>
        <strain evidence="4 5">PLY_AMNH</strain>
    </source>
</reference>
<proteinExistence type="predicted"/>
<evidence type="ECO:0000313" key="4">
    <source>
        <dbReference type="EMBL" id="KAK3250144.1"/>
    </source>
</evidence>
<dbReference type="PANTHER" id="PTHR37752">
    <property type="entry name" value="OS02G0610700 PROTEIN"/>
    <property type="match status" value="1"/>
</dbReference>
<dbReference type="EMBL" id="LGRX02026884">
    <property type="protein sequence ID" value="KAK3250144.1"/>
    <property type="molecule type" value="Genomic_DNA"/>
</dbReference>
<dbReference type="PANTHER" id="PTHR37752:SF1">
    <property type="entry name" value="OS02G0610700 PROTEIN"/>
    <property type="match status" value="1"/>
</dbReference>
<dbReference type="AlphaFoldDB" id="A0AAE0C9E4"/>
<protein>
    <recommendedName>
        <fullName evidence="6">High light inducible protein</fullName>
    </recommendedName>
</protein>
<keyword evidence="5" id="KW-1185">Reference proteome</keyword>
<accession>A0AAE0C9E4</accession>
<keyword evidence="3" id="KW-0934">Plastid</keyword>
<name>A0AAE0C9E4_9CHLO</name>
<dbReference type="Proteomes" id="UP001190700">
    <property type="component" value="Unassembled WGS sequence"/>
</dbReference>
<keyword evidence="2" id="KW-0150">Chloroplast</keyword>
<organism evidence="4 5">
    <name type="scientific">Cymbomonas tetramitiformis</name>
    <dbReference type="NCBI Taxonomy" id="36881"/>
    <lineage>
        <taxon>Eukaryota</taxon>
        <taxon>Viridiplantae</taxon>
        <taxon>Chlorophyta</taxon>
        <taxon>Pyramimonadophyceae</taxon>
        <taxon>Pyramimonadales</taxon>
        <taxon>Pyramimonadaceae</taxon>
        <taxon>Cymbomonas</taxon>
    </lineage>
</organism>
<dbReference type="Gene3D" id="1.10.3460.10">
    <property type="entry name" value="Chlorophyll a/b binding protein domain"/>
    <property type="match status" value="1"/>
</dbReference>
<dbReference type="Pfam" id="PF00504">
    <property type="entry name" value="Chloroa_b-bind"/>
    <property type="match status" value="1"/>
</dbReference>
<dbReference type="InterPro" id="IPR022796">
    <property type="entry name" value="Chloroa_b-bind"/>
</dbReference>
<sequence length="134" mass="15003">MLANCSMRQSLGSAPRHTLPQLHRLRKLGLNRAQLSPSKSRRLGGRYASLRPQAVDKIEEPNVLVGIDEAKIAAERQTEQLKREKFEKWLNDVETINGRWAMIGISFALVGEITTGQGLLHQVAQFLKDAGVFE</sequence>
<gene>
    <name evidence="4" type="ORF">CYMTET_40466</name>
</gene>
<comment type="subcellular location">
    <subcellularLocation>
        <location evidence="1">Plastid</location>
        <location evidence="1">Chloroplast</location>
    </subcellularLocation>
</comment>
<evidence type="ECO:0000256" key="3">
    <source>
        <dbReference type="ARBA" id="ARBA00022640"/>
    </source>
</evidence>
<dbReference type="GO" id="GO:0009535">
    <property type="term" value="C:chloroplast thylakoid membrane"/>
    <property type="evidence" value="ECO:0007669"/>
    <property type="project" value="TreeGrafter"/>
</dbReference>
<dbReference type="SUPFAM" id="SSF103511">
    <property type="entry name" value="Chlorophyll a-b binding protein"/>
    <property type="match status" value="1"/>
</dbReference>
<dbReference type="InterPro" id="IPR053091">
    <property type="entry name" value="PSII_Assembly/Photoprotect-Rel"/>
</dbReference>
<evidence type="ECO:0000256" key="1">
    <source>
        <dbReference type="ARBA" id="ARBA00004229"/>
    </source>
</evidence>
<evidence type="ECO:0000256" key="2">
    <source>
        <dbReference type="ARBA" id="ARBA00022528"/>
    </source>
</evidence>